<dbReference type="PANTHER" id="PTHR34478">
    <property type="entry name" value="PROTEIN LEMA"/>
    <property type="match status" value="1"/>
</dbReference>
<protein>
    <submittedName>
        <fullName evidence="6">LemA protein</fullName>
    </submittedName>
</protein>
<reference evidence="6 7" key="1">
    <citation type="submission" date="2019-07" db="EMBL/GenBank/DDBJ databases">
        <title>Genomic Encyclopedia of Type Strains, Phase I: the one thousand microbial genomes (KMG-I) project.</title>
        <authorList>
            <person name="Kyrpides N."/>
        </authorList>
    </citation>
    <scope>NUCLEOTIDE SEQUENCE [LARGE SCALE GENOMIC DNA]</scope>
    <source>
        <strain evidence="6 7">DSM 16647</strain>
    </source>
</reference>
<keyword evidence="5" id="KW-0472">Membrane</keyword>
<dbReference type="SUPFAM" id="SSF140478">
    <property type="entry name" value="LemA-like"/>
    <property type="match status" value="1"/>
</dbReference>
<dbReference type="Proteomes" id="UP000322294">
    <property type="component" value="Unassembled WGS sequence"/>
</dbReference>
<keyword evidence="4" id="KW-1133">Transmembrane helix</keyword>
<evidence type="ECO:0000256" key="5">
    <source>
        <dbReference type="ARBA" id="ARBA00023136"/>
    </source>
</evidence>
<comment type="subcellular location">
    <subcellularLocation>
        <location evidence="1">Membrane</location>
        <topology evidence="1">Single-pass membrane protein</topology>
    </subcellularLocation>
</comment>
<dbReference type="AlphaFoldDB" id="A0A5S5AJ44"/>
<name>A0A5S5AJ44_9FIRM</name>
<dbReference type="PANTHER" id="PTHR34478:SF2">
    <property type="entry name" value="MEMBRANE PROTEIN"/>
    <property type="match status" value="1"/>
</dbReference>
<evidence type="ECO:0000256" key="4">
    <source>
        <dbReference type="ARBA" id="ARBA00022989"/>
    </source>
</evidence>
<dbReference type="GO" id="GO:0016020">
    <property type="term" value="C:membrane"/>
    <property type="evidence" value="ECO:0007669"/>
    <property type="project" value="UniProtKB-SubCell"/>
</dbReference>
<dbReference type="InterPro" id="IPR023353">
    <property type="entry name" value="LemA-like_dom_sf"/>
</dbReference>
<evidence type="ECO:0000256" key="3">
    <source>
        <dbReference type="ARBA" id="ARBA00022692"/>
    </source>
</evidence>
<keyword evidence="7" id="KW-1185">Reference proteome</keyword>
<evidence type="ECO:0000256" key="2">
    <source>
        <dbReference type="ARBA" id="ARBA00008854"/>
    </source>
</evidence>
<dbReference type="InterPro" id="IPR007156">
    <property type="entry name" value="MamQ_LemA"/>
</dbReference>
<evidence type="ECO:0000256" key="1">
    <source>
        <dbReference type="ARBA" id="ARBA00004167"/>
    </source>
</evidence>
<accession>A0A5S5AJ44</accession>
<dbReference type="Pfam" id="PF04011">
    <property type="entry name" value="LemA"/>
    <property type="match status" value="1"/>
</dbReference>
<evidence type="ECO:0000313" key="6">
    <source>
        <dbReference type="EMBL" id="TYP50905.1"/>
    </source>
</evidence>
<organism evidence="6 7">
    <name type="scientific">Thermosediminibacter litoriperuensis</name>
    <dbReference type="NCBI Taxonomy" id="291989"/>
    <lineage>
        <taxon>Bacteria</taxon>
        <taxon>Bacillati</taxon>
        <taxon>Bacillota</taxon>
        <taxon>Clostridia</taxon>
        <taxon>Thermosediminibacterales</taxon>
        <taxon>Thermosediminibacteraceae</taxon>
        <taxon>Thermosediminibacter</taxon>
    </lineage>
</organism>
<dbReference type="Gene3D" id="1.20.1440.20">
    <property type="entry name" value="LemA-like domain"/>
    <property type="match status" value="1"/>
</dbReference>
<keyword evidence="3" id="KW-0812">Transmembrane</keyword>
<proteinExistence type="inferred from homology"/>
<gene>
    <name evidence="6" type="ORF">LZ11_01960</name>
</gene>
<dbReference type="EMBL" id="VNHO01000024">
    <property type="protein sequence ID" value="TYP50905.1"/>
    <property type="molecule type" value="Genomic_DNA"/>
</dbReference>
<comment type="similarity">
    <text evidence="2">Belongs to the LemA family.</text>
</comment>
<comment type="caution">
    <text evidence="6">The sequence shown here is derived from an EMBL/GenBank/DDBJ whole genome shotgun (WGS) entry which is preliminary data.</text>
</comment>
<sequence>MKYRATTTIFAMAVILVMLSVYAFGGYNGLVTAEEDVNSKWSQVENQLQRRADLIPNLVETVRGYAAHEQEIFTEVTRAREKLIGAGSVAEKAQAEAELSSALSRLLAIVENYPNLKADANFRQLADELAGTENRIAVARMDYNNAVQRYNSKIRSFPTIIIARFMGFDKKEYFKAEEGALQAPKVDFGKKGD</sequence>
<evidence type="ECO:0000313" key="7">
    <source>
        <dbReference type="Proteomes" id="UP000322294"/>
    </source>
</evidence>